<evidence type="ECO:0000256" key="1">
    <source>
        <dbReference type="ARBA" id="ARBA00001946"/>
    </source>
</evidence>
<sequence>MSQYSAYALGATLYMPATRPDILDVVMGEKIQGLRSLVVCLEDAVAETDVQQALNNLKNLLLGIEARGCRPAGGPLLFVRPRDAEMAAVLNEWSLMRHVDGFVVPKLRLSNIREWELAVTRSDLILMPTLETPEVFDPGAMVELRSAMLEQLPGRIIALRIGGNDLMGCLGLRRNPAMTLYSTPMSYVIPMLCGIMGAAGFALTAPVFEQLNTPHLLDQELGLDLAHGLVGKTAIHPSQIGVIHKALQVSLEDLNSARHIVNEAAPAVFRFNDAMCEPATHYKWAQTIIERAHWQGVRPETASSTDTFGGSLRLAEWVG</sequence>
<keyword evidence="5" id="KW-0456">Lyase</keyword>
<dbReference type="AlphaFoldDB" id="A0A0J6JG11"/>
<dbReference type="GO" id="GO:0006107">
    <property type="term" value="P:oxaloacetate metabolic process"/>
    <property type="evidence" value="ECO:0007669"/>
    <property type="project" value="TreeGrafter"/>
</dbReference>
<dbReference type="PATRIC" id="fig|47884.3.peg.27"/>
<dbReference type="Proteomes" id="UP000036395">
    <property type="component" value="Unassembled WGS sequence"/>
</dbReference>
<dbReference type="InterPro" id="IPR039480">
    <property type="entry name" value="C-C_Bond_Lyase-like"/>
</dbReference>
<comment type="caution">
    <text evidence="5">The sequence shown here is derived from an EMBL/GenBank/DDBJ whole genome shotgun (WGS) entry which is preliminary data.</text>
</comment>
<dbReference type="RefSeq" id="WP_048383496.1">
    <property type="nucleotide sequence ID" value="NZ_FNRS01000001.1"/>
</dbReference>
<evidence type="ECO:0000313" key="6">
    <source>
        <dbReference type="EMBL" id="SED20421.1"/>
    </source>
</evidence>
<evidence type="ECO:0000313" key="5">
    <source>
        <dbReference type="EMBL" id="KMM82682.1"/>
    </source>
</evidence>
<dbReference type="GO" id="GO:0000287">
    <property type="term" value="F:magnesium ion binding"/>
    <property type="evidence" value="ECO:0007669"/>
    <property type="project" value="TreeGrafter"/>
</dbReference>
<evidence type="ECO:0000256" key="2">
    <source>
        <dbReference type="ARBA" id="ARBA00022723"/>
    </source>
</evidence>
<proteinExistence type="predicted"/>
<evidence type="ECO:0000256" key="4">
    <source>
        <dbReference type="PIRSR" id="PIRSR015582-2"/>
    </source>
</evidence>
<name>A0A0J6JG11_PSETA</name>
<dbReference type="Pfam" id="PF15617">
    <property type="entry name" value="C-C_Bond_Lyase"/>
    <property type="match status" value="1"/>
</dbReference>
<keyword evidence="3 4" id="KW-0460">Magnesium</keyword>
<evidence type="ECO:0000256" key="3">
    <source>
        <dbReference type="ARBA" id="ARBA00022842"/>
    </source>
</evidence>
<comment type="cofactor">
    <cofactor evidence="1">
        <name>Mg(2+)</name>
        <dbReference type="ChEBI" id="CHEBI:18420"/>
    </cofactor>
</comment>
<dbReference type="EMBL" id="FNRS01000001">
    <property type="protein sequence ID" value="SED20421.1"/>
    <property type="molecule type" value="Genomic_DNA"/>
</dbReference>
<dbReference type="InterPro" id="IPR040442">
    <property type="entry name" value="Pyrv_kinase-like_dom_sf"/>
</dbReference>
<accession>A0A0J6JG11</accession>
<dbReference type="InterPro" id="IPR015813">
    <property type="entry name" value="Pyrv/PenolPyrv_kinase-like_dom"/>
</dbReference>
<dbReference type="PANTHER" id="PTHR32308">
    <property type="entry name" value="LYASE BETA SUBUNIT, PUTATIVE (AFU_ORTHOLOGUE AFUA_4G13030)-RELATED"/>
    <property type="match status" value="1"/>
</dbReference>
<gene>
    <name evidence="6" type="ORF">SAMN04490203_4060</name>
    <name evidence="5" type="ORF">TU78_20570</name>
</gene>
<feature type="binding site" evidence="4">
    <location>
        <position position="165"/>
    </location>
    <ligand>
        <name>Mg(2+)</name>
        <dbReference type="ChEBI" id="CHEBI:18420"/>
    </ligand>
</feature>
<keyword evidence="2 4" id="KW-0479">Metal-binding</keyword>
<organism evidence="5 7">
    <name type="scientific">Pseudomonas taetrolens</name>
    <dbReference type="NCBI Taxonomy" id="47884"/>
    <lineage>
        <taxon>Bacteria</taxon>
        <taxon>Pseudomonadati</taxon>
        <taxon>Pseudomonadota</taxon>
        <taxon>Gammaproteobacteria</taxon>
        <taxon>Pseudomonadales</taxon>
        <taxon>Pseudomonadaceae</taxon>
        <taxon>Pseudomonas</taxon>
    </lineage>
</organism>
<dbReference type="InterPro" id="IPR011206">
    <property type="entry name" value="Citrate_lyase_beta/mcl1/mcl2"/>
</dbReference>
<dbReference type="Gene3D" id="3.20.20.60">
    <property type="entry name" value="Phosphoenolpyruvate-binding domains"/>
    <property type="match status" value="1"/>
</dbReference>
<evidence type="ECO:0000313" key="7">
    <source>
        <dbReference type="Proteomes" id="UP000036395"/>
    </source>
</evidence>
<reference evidence="5 7" key="1">
    <citation type="submission" date="2015-02" db="EMBL/GenBank/DDBJ databases">
        <title>Pseudomonas helleri sp. nov. and Pseudomonas weihenstephanensis sp. nov., isolated from raw cows milk.</title>
        <authorList>
            <person name="von Neubeck M."/>
            <person name="Huptas C."/>
            <person name="Wenning M."/>
            <person name="Scherer S."/>
        </authorList>
    </citation>
    <scope>NUCLEOTIDE SEQUENCE [LARGE SCALE GENOMIC DNA]</scope>
    <source>
        <strain evidence="5 7">DSM 21104</strain>
    </source>
</reference>
<dbReference type="OrthoDB" id="348111at2"/>
<dbReference type="PANTHER" id="PTHR32308:SF10">
    <property type="entry name" value="CITRATE LYASE SUBUNIT BETA"/>
    <property type="match status" value="1"/>
</dbReference>
<dbReference type="STRING" id="47884.SAMN04490203_4060"/>
<dbReference type="PIRSF" id="PIRSF015582">
    <property type="entry name" value="Cit_lyase_B"/>
    <property type="match status" value="1"/>
</dbReference>
<protein>
    <submittedName>
        <fullName evidence="5 6">Citrate lyase</fullName>
    </submittedName>
</protein>
<dbReference type="SUPFAM" id="SSF51621">
    <property type="entry name" value="Phosphoenolpyruvate/pyruvate domain"/>
    <property type="match status" value="1"/>
</dbReference>
<evidence type="ECO:0000313" key="8">
    <source>
        <dbReference type="Proteomes" id="UP000183155"/>
    </source>
</evidence>
<keyword evidence="8" id="KW-1185">Reference proteome</keyword>
<dbReference type="Proteomes" id="UP000183155">
    <property type="component" value="Unassembled WGS sequence"/>
</dbReference>
<dbReference type="GO" id="GO:0016829">
    <property type="term" value="F:lyase activity"/>
    <property type="evidence" value="ECO:0007669"/>
    <property type="project" value="UniProtKB-KW"/>
</dbReference>
<dbReference type="EMBL" id="JYLA01000010">
    <property type="protein sequence ID" value="KMM82682.1"/>
    <property type="molecule type" value="Genomic_DNA"/>
</dbReference>
<reference evidence="6 8" key="2">
    <citation type="submission" date="2016-10" db="EMBL/GenBank/DDBJ databases">
        <authorList>
            <person name="Varghese N."/>
            <person name="Submissions S."/>
        </authorList>
    </citation>
    <scope>NUCLEOTIDE SEQUENCE [LARGE SCALE GENOMIC DNA]</scope>
    <source>
        <strain evidence="6 8">BS3652</strain>
    </source>
</reference>